<keyword evidence="5 10" id="KW-0133">Cell shape</keyword>
<proteinExistence type="inferred from homology"/>
<evidence type="ECO:0000259" key="12">
    <source>
        <dbReference type="Pfam" id="PF04101"/>
    </source>
</evidence>
<feature type="binding site" evidence="10">
    <location>
        <position position="249"/>
    </location>
    <ligand>
        <name>UDP-N-acetyl-alpha-D-glucosamine</name>
        <dbReference type="ChEBI" id="CHEBI:57705"/>
    </ligand>
</feature>
<keyword evidence="4 10" id="KW-0808">Transferase</keyword>
<evidence type="ECO:0000256" key="4">
    <source>
        <dbReference type="ARBA" id="ARBA00022679"/>
    </source>
</evidence>
<dbReference type="GO" id="GO:0051991">
    <property type="term" value="F:UDP-N-acetyl-D-glucosamine:N-acetylmuramoyl-L-alanyl-D-glutamyl-meso-2,6-diaminopimelyl-D-alanyl-D-alanine-diphosphoundecaprenol 4-beta-N-acetylglucosaminlytransferase activity"/>
    <property type="evidence" value="ECO:0007669"/>
    <property type="project" value="RHEA"/>
</dbReference>
<dbReference type="CDD" id="cd03785">
    <property type="entry name" value="GT28_MurG"/>
    <property type="match status" value="1"/>
</dbReference>
<comment type="catalytic activity">
    <reaction evidence="10">
        <text>di-trans,octa-cis-undecaprenyl diphospho-N-acetyl-alpha-D-muramoyl-L-alanyl-D-glutamyl-meso-2,6-diaminopimeloyl-D-alanyl-D-alanine + UDP-N-acetyl-alpha-D-glucosamine = di-trans,octa-cis-undecaprenyl diphospho-[N-acetyl-alpha-D-glucosaminyl-(1-&gt;4)]-N-acetyl-alpha-D-muramoyl-L-alanyl-D-glutamyl-meso-2,6-diaminopimeloyl-D-alanyl-D-alanine + UDP + H(+)</text>
        <dbReference type="Rhea" id="RHEA:31227"/>
        <dbReference type="ChEBI" id="CHEBI:15378"/>
        <dbReference type="ChEBI" id="CHEBI:57705"/>
        <dbReference type="ChEBI" id="CHEBI:58223"/>
        <dbReference type="ChEBI" id="CHEBI:61387"/>
        <dbReference type="ChEBI" id="CHEBI:61388"/>
        <dbReference type="EC" id="2.4.1.227"/>
    </reaction>
</comment>
<keyword evidence="8 10" id="KW-0131">Cell cycle</keyword>
<feature type="domain" description="Glycosyltransferase family 28 N-terminal" evidence="11">
    <location>
        <begin position="4"/>
        <end position="143"/>
    </location>
</feature>
<dbReference type="GO" id="GO:0071555">
    <property type="term" value="P:cell wall organization"/>
    <property type="evidence" value="ECO:0007669"/>
    <property type="project" value="UniProtKB-KW"/>
</dbReference>
<dbReference type="InterPro" id="IPR006009">
    <property type="entry name" value="GlcNAc_MurG"/>
</dbReference>
<feature type="binding site" evidence="10">
    <location>
        <begin position="11"/>
        <end position="13"/>
    </location>
    <ligand>
        <name>UDP-N-acetyl-alpha-D-glucosamine</name>
        <dbReference type="ChEBI" id="CHEBI:57705"/>
    </ligand>
</feature>
<comment type="similarity">
    <text evidence="10">Belongs to the glycosyltransferase 28 family. MurG subfamily.</text>
</comment>
<dbReference type="InterPro" id="IPR004276">
    <property type="entry name" value="GlycoTrans_28_N"/>
</dbReference>
<evidence type="ECO:0000256" key="2">
    <source>
        <dbReference type="ARBA" id="ARBA00022618"/>
    </source>
</evidence>
<dbReference type="Gene3D" id="3.40.50.2000">
    <property type="entry name" value="Glycogen Phosphorylase B"/>
    <property type="match status" value="2"/>
</dbReference>
<dbReference type="UniPathway" id="UPA00219"/>
<keyword evidence="7 10" id="KW-0472">Membrane</keyword>
<evidence type="ECO:0000256" key="9">
    <source>
        <dbReference type="ARBA" id="ARBA00023316"/>
    </source>
</evidence>
<gene>
    <name evidence="10" type="primary">murG</name>
    <name evidence="13" type="ORF">JGI24_01012</name>
</gene>
<evidence type="ECO:0000256" key="3">
    <source>
        <dbReference type="ARBA" id="ARBA00022676"/>
    </source>
</evidence>
<dbReference type="PANTHER" id="PTHR21015">
    <property type="entry name" value="UDP-N-ACETYLGLUCOSAMINE--N-ACETYLMURAMYL-(PENTAPEPTIDE) PYROPHOSPHORYL-UNDECAPRENOL N-ACETYLGLUCOSAMINE TRANSFERASE 1"/>
    <property type="match status" value="1"/>
</dbReference>
<dbReference type="GO" id="GO:0050511">
    <property type="term" value="F:undecaprenyldiphospho-muramoylpentapeptide beta-N-acetylglucosaminyltransferase activity"/>
    <property type="evidence" value="ECO:0007669"/>
    <property type="project" value="UniProtKB-UniRule"/>
</dbReference>
<evidence type="ECO:0000256" key="10">
    <source>
        <dbReference type="HAMAP-Rule" id="MF_00033"/>
    </source>
</evidence>
<evidence type="ECO:0000256" key="8">
    <source>
        <dbReference type="ARBA" id="ARBA00023306"/>
    </source>
</evidence>
<dbReference type="Pfam" id="PF04101">
    <property type="entry name" value="Glyco_tran_28_C"/>
    <property type="match status" value="1"/>
</dbReference>
<dbReference type="EC" id="2.4.1.227" evidence="10"/>
<comment type="function">
    <text evidence="10">Cell wall formation. Catalyzes the transfer of a GlcNAc subunit on undecaprenyl-pyrophosphoryl-MurNAc-pentapeptide (lipid intermediate I) to form undecaprenyl-pyrophosphoryl-MurNAc-(pentapeptide)GlcNAc (lipid intermediate II).</text>
</comment>
<dbReference type="Pfam" id="PF03033">
    <property type="entry name" value="Glyco_transf_28"/>
    <property type="match status" value="1"/>
</dbReference>
<keyword evidence="1 10" id="KW-1003">Cell membrane</keyword>
<evidence type="ECO:0000313" key="13">
    <source>
        <dbReference type="EMBL" id="CUT01839.1"/>
    </source>
</evidence>
<dbReference type="GO" id="GO:0005886">
    <property type="term" value="C:plasma membrane"/>
    <property type="evidence" value="ECO:0007669"/>
    <property type="project" value="UniProtKB-SubCell"/>
</dbReference>
<keyword evidence="6 10" id="KW-0573">Peptidoglycan synthesis</keyword>
<keyword evidence="14" id="KW-1185">Reference proteome</keyword>
<dbReference type="EMBL" id="CZVU01000041">
    <property type="protein sequence ID" value="CUT01839.1"/>
    <property type="molecule type" value="Genomic_DNA"/>
</dbReference>
<feature type="binding site" evidence="10">
    <location>
        <position position="167"/>
    </location>
    <ligand>
        <name>UDP-N-acetyl-alpha-D-glucosamine</name>
        <dbReference type="ChEBI" id="CHEBI:57705"/>
    </ligand>
</feature>
<dbReference type="NCBIfam" id="TIGR01133">
    <property type="entry name" value="murG"/>
    <property type="match status" value="1"/>
</dbReference>
<dbReference type="PANTHER" id="PTHR21015:SF22">
    <property type="entry name" value="GLYCOSYLTRANSFERASE"/>
    <property type="match status" value="1"/>
</dbReference>
<dbReference type="HAMAP" id="MF_00033">
    <property type="entry name" value="MurG"/>
    <property type="match status" value="1"/>
</dbReference>
<dbReference type="RefSeq" id="WP_072150410.1">
    <property type="nucleotide sequence ID" value="NZ_CZVU01000041.1"/>
</dbReference>
<feature type="binding site" evidence="10">
    <location>
        <position position="125"/>
    </location>
    <ligand>
        <name>UDP-N-acetyl-alpha-D-glucosamine</name>
        <dbReference type="ChEBI" id="CHEBI:57705"/>
    </ligand>
</feature>
<name>A0A656D7E1_KRYT1</name>
<sequence length="368" mass="40737">MVRIMFAGGGTGGHIFPGIALADAIKKIEQNAEIIFVGTKGRIESRVVPKAGYKFVSIWISGFRRSLDPRNLLFPLKLVVSLIQSFFILKKFKPDVVVGTGGYVSGPPVFVASLAGIPTLIQEQNSYPGITTRLLSSLVDEVHISFDITRKYLKRKDNVFLSGNPVRSNLKIYPKDEALRFFGLDIGKKTLFIFGGSAGARSINQAVLEVIDELISEGIQVIWQTGALDFEDIKKRCEGEIGVRVFKFIDEIDYAYSACDLVLCRAGATTISEITYFGVPSILVPYPFATANHQYENARVLFENGAGEILLDAELKSKLKEKIFKLINDDEKLQMMREKAKALSNPNASELIAKSILKLARKKNVQHG</sequence>
<comment type="caution">
    <text evidence="10">Lacks conserved residue(s) required for the propagation of feature annotation.</text>
</comment>
<dbReference type="GO" id="GO:0051301">
    <property type="term" value="P:cell division"/>
    <property type="evidence" value="ECO:0007669"/>
    <property type="project" value="UniProtKB-KW"/>
</dbReference>
<evidence type="ECO:0000256" key="1">
    <source>
        <dbReference type="ARBA" id="ARBA00022475"/>
    </source>
</evidence>
<dbReference type="SUPFAM" id="SSF53756">
    <property type="entry name" value="UDP-Glycosyltransferase/glycogen phosphorylase"/>
    <property type="match status" value="1"/>
</dbReference>
<feature type="binding site" evidence="10">
    <location>
        <position position="197"/>
    </location>
    <ligand>
        <name>UDP-N-acetyl-alpha-D-glucosamine</name>
        <dbReference type="ChEBI" id="CHEBI:57705"/>
    </ligand>
</feature>
<organism evidence="13 14">
    <name type="scientific">Kryptobacter tengchongensis</name>
    <dbReference type="NCBI Taxonomy" id="1643429"/>
    <lineage>
        <taxon>Bacteria</taxon>
        <taxon>Pseudomonadati</taxon>
        <taxon>Candidatus Kryptoniota</taxon>
        <taxon>Candidatus Kryptobacter</taxon>
    </lineage>
</organism>
<reference evidence="13 14" key="1">
    <citation type="submission" date="2015-11" db="EMBL/GenBank/DDBJ databases">
        <authorList>
            <person name="Varghese N."/>
        </authorList>
    </citation>
    <scope>NUCLEOTIDE SEQUENCE [LARGE SCALE GENOMIC DNA]</scope>
    <source>
        <strain evidence="13 14">JGI-24</strain>
    </source>
</reference>
<evidence type="ECO:0000259" key="11">
    <source>
        <dbReference type="Pfam" id="PF03033"/>
    </source>
</evidence>
<protein>
    <recommendedName>
        <fullName evidence="10">UDP-N-acetylglucosamine--N-acetylmuramyl-(pentapeptide) pyrophosphoryl-undecaprenol N-acetylglucosamine transferase</fullName>
        <ecNumber evidence="10">2.4.1.227</ecNumber>
    </recommendedName>
    <alternativeName>
        <fullName evidence="10">Undecaprenyl-PP-MurNAc-pentapeptide-UDPGlcNAc GlcNAc transferase</fullName>
    </alternativeName>
</protein>
<comment type="pathway">
    <text evidence="10">Cell wall biogenesis; peptidoglycan biosynthesis.</text>
</comment>
<dbReference type="Proteomes" id="UP000243065">
    <property type="component" value="Unassembled WGS sequence"/>
</dbReference>
<dbReference type="GO" id="GO:0005975">
    <property type="term" value="P:carbohydrate metabolic process"/>
    <property type="evidence" value="ECO:0007669"/>
    <property type="project" value="InterPro"/>
</dbReference>
<dbReference type="InterPro" id="IPR007235">
    <property type="entry name" value="Glyco_trans_28_C"/>
</dbReference>
<dbReference type="AlphaFoldDB" id="A0A656D7E1"/>
<feature type="domain" description="Glycosyl transferase family 28 C-terminal" evidence="12">
    <location>
        <begin position="190"/>
        <end position="350"/>
    </location>
</feature>
<keyword evidence="9 10" id="KW-0961">Cell wall biogenesis/degradation</keyword>
<evidence type="ECO:0000256" key="7">
    <source>
        <dbReference type="ARBA" id="ARBA00023136"/>
    </source>
</evidence>
<accession>A0A656D7E1</accession>
<feature type="binding site" evidence="10">
    <location>
        <position position="294"/>
    </location>
    <ligand>
        <name>UDP-N-acetyl-alpha-D-glucosamine</name>
        <dbReference type="ChEBI" id="CHEBI:57705"/>
    </ligand>
</feature>
<dbReference type="OrthoDB" id="9808936at2"/>
<evidence type="ECO:0000256" key="5">
    <source>
        <dbReference type="ARBA" id="ARBA00022960"/>
    </source>
</evidence>
<comment type="subcellular location">
    <subcellularLocation>
        <location evidence="10">Cell membrane</location>
        <topology evidence="10">Peripheral membrane protein</topology>
        <orientation evidence="10">Cytoplasmic side</orientation>
    </subcellularLocation>
</comment>
<dbReference type="GO" id="GO:0009252">
    <property type="term" value="P:peptidoglycan biosynthetic process"/>
    <property type="evidence" value="ECO:0007669"/>
    <property type="project" value="UniProtKB-UniRule"/>
</dbReference>
<dbReference type="GO" id="GO:0008360">
    <property type="term" value="P:regulation of cell shape"/>
    <property type="evidence" value="ECO:0007669"/>
    <property type="project" value="UniProtKB-KW"/>
</dbReference>
<keyword evidence="2 10" id="KW-0132">Cell division</keyword>
<evidence type="ECO:0000256" key="6">
    <source>
        <dbReference type="ARBA" id="ARBA00022984"/>
    </source>
</evidence>
<keyword evidence="3 10" id="KW-0328">Glycosyltransferase</keyword>
<evidence type="ECO:0000313" key="14">
    <source>
        <dbReference type="Proteomes" id="UP000243065"/>
    </source>
</evidence>